<reference evidence="11 12" key="1">
    <citation type="submission" date="2018-04" db="EMBL/GenBank/DDBJ databases">
        <title>Genome sequencing of Gemmobacter.</title>
        <authorList>
            <person name="Yi H."/>
            <person name="Baek M.-G."/>
        </authorList>
    </citation>
    <scope>NUCLEOTIDE SEQUENCE [LARGE SCALE GENOMIC DNA]</scope>
    <source>
        <strain evidence="11 12">HYN0069</strain>
    </source>
</reference>
<evidence type="ECO:0000256" key="5">
    <source>
        <dbReference type="ARBA" id="ARBA00022741"/>
    </source>
</evidence>
<name>A0A2S0UI84_9RHOB</name>
<evidence type="ECO:0000259" key="10">
    <source>
        <dbReference type="SMART" id="SM00911"/>
    </source>
</evidence>
<dbReference type="OrthoDB" id="9816309at2"/>
<dbReference type="EMBL" id="CP028918">
    <property type="protein sequence ID" value="AWB47495.1"/>
    <property type="molecule type" value="Genomic_DNA"/>
</dbReference>
<feature type="transmembrane region" description="Helical" evidence="8">
    <location>
        <begin position="268"/>
        <end position="285"/>
    </location>
</feature>
<dbReference type="EC" id="2.7.13.3" evidence="2"/>
<dbReference type="GO" id="GO:0005524">
    <property type="term" value="F:ATP binding"/>
    <property type="evidence" value="ECO:0007669"/>
    <property type="project" value="UniProtKB-KW"/>
</dbReference>
<gene>
    <name evidence="11" type="ORF">HYN69_02295</name>
</gene>
<evidence type="ECO:0000256" key="3">
    <source>
        <dbReference type="ARBA" id="ARBA00022553"/>
    </source>
</evidence>
<dbReference type="KEGG" id="geh:HYN69_02295"/>
<evidence type="ECO:0000256" key="4">
    <source>
        <dbReference type="ARBA" id="ARBA00022679"/>
    </source>
</evidence>
<dbReference type="AlphaFoldDB" id="A0A2S0UI84"/>
<dbReference type="InterPro" id="IPR003594">
    <property type="entry name" value="HATPase_dom"/>
</dbReference>
<dbReference type="SMART" id="SM00911">
    <property type="entry name" value="HWE_HK"/>
    <property type="match status" value="1"/>
</dbReference>
<sequence length="517" mass="56440">MATRIGSIVLPLLAAVIWGVIAYRAEVDTTRRHAVDNAVLVGQYLERMIQTQTVIHSAVRVRAETEDFGFLRSRRFHEFLAGLEKNNVSMRGVAVIGTDGTFVSTSRAFPIDGRFGPRAYLDAIAGGSELFIDRIKLELRKEDAFVVASPLQMPDGRVLVIVSAVDSKLIGDFLKGIATRTGDIASVMREDGLLMIRNVPSEPMMLPPDAGVRKAIKVDPVRGWMTTVAATDGIERLYAYHKMGDLPLYANFGTPTAAVTTTWLKRALPVWVLFAAIGLFAALTANRLRQRMAQRFELETAHRRVEAAEKLADERIRLMRETNHRVKNNLSLIVSLINMQMRGKAGIDGNELKARIGAISRVHDLMYQAADGVHVDFSETLREIAYSPAIVPREHGISVICETETGIVLGPETTTPLAIIAAELLTNAVKHAFQGRSAGTIRVRLNRKGETGLMEVSDDGVGLPEVAPRRSGAAIIDALVQQIGGEISRDSGAEDMSGEGRGTFGLRMRVSFPLPAA</sequence>
<protein>
    <recommendedName>
        <fullName evidence="2">histidine kinase</fullName>
        <ecNumber evidence="2">2.7.13.3</ecNumber>
    </recommendedName>
</protein>
<feature type="domain" description="Signal transduction histidine kinase HWE region" evidence="10">
    <location>
        <begin position="321"/>
        <end position="398"/>
    </location>
</feature>
<dbReference type="Gene3D" id="3.30.565.10">
    <property type="entry name" value="Histidine kinase-like ATPase, C-terminal domain"/>
    <property type="match status" value="1"/>
</dbReference>
<proteinExistence type="predicted"/>
<evidence type="ECO:0000256" key="8">
    <source>
        <dbReference type="SAM" id="Phobius"/>
    </source>
</evidence>
<organism evidence="11 12">
    <name type="scientific">Paragemmobacter aquarius</name>
    <dbReference type="NCBI Taxonomy" id="2169400"/>
    <lineage>
        <taxon>Bacteria</taxon>
        <taxon>Pseudomonadati</taxon>
        <taxon>Pseudomonadota</taxon>
        <taxon>Alphaproteobacteria</taxon>
        <taxon>Rhodobacterales</taxon>
        <taxon>Paracoccaceae</taxon>
        <taxon>Paragemmobacter</taxon>
    </lineage>
</organism>
<keyword evidence="7" id="KW-0067">ATP-binding</keyword>
<keyword evidence="8" id="KW-0472">Membrane</keyword>
<accession>A0A2S0UI84</accession>
<keyword evidence="5" id="KW-0547">Nucleotide-binding</keyword>
<keyword evidence="4" id="KW-0808">Transferase</keyword>
<dbReference type="GO" id="GO:0004673">
    <property type="term" value="F:protein histidine kinase activity"/>
    <property type="evidence" value="ECO:0007669"/>
    <property type="project" value="UniProtKB-EC"/>
</dbReference>
<dbReference type="Pfam" id="PF02518">
    <property type="entry name" value="HATPase_c"/>
    <property type="match status" value="1"/>
</dbReference>
<evidence type="ECO:0000256" key="1">
    <source>
        <dbReference type="ARBA" id="ARBA00000085"/>
    </source>
</evidence>
<keyword evidence="8" id="KW-1133">Transmembrane helix</keyword>
<evidence type="ECO:0000256" key="7">
    <source>
        <dbReference type="ARBA" id="ARBA00022840"/>
    </source>
</evidence>
<dbReference type="CDD" id="cd12915">
    <property type="entry name" value="PDC2_DGC_like"/>
    <property type="match status" value="1"/>
</dbReference>
<keyword evidence="12" id="KW-1185">Reference proteome</keyword>
<dbReference type="InterPro" id="IPR011495">
    <property type="entry name" value="Sig_transdc_His_kin_sub2_dim/P"/>
</dbReference>
<feature type="domain" description="Histidine kinase/HSP90-like ATPase" evidence="9">
    <location>
        <begin position="412"/>
        <end position="516"/>
    </location>
</feature>
<keyword evidence="3" id="KW-0597">Phosphoprotein</keyword>
<evidence type="ECO:0000256" key="2">
    <source>
        <dbReference type="ARBA" id="ARBA00012438"/>
    </source>
</evidence>
<comment type="catalytic activity">
    <reaction evidence="1">
        <text>ATP + protein L-histidine = ADP + protein N-phospho-L-histidine.</text>
        <dbReference type="EC" id="2.7.13.3"/>
    </reaction>
</comment>
<dbReference type="PANTHER" id="PTHR41523:SF8">
    <property type="entry name" value="ETHYLENE RESPONSE SENSOR PROTEIN"/>
    <property type="match status" value="1"/>
</dbReference>
<dbReference type="PANTHER" id="PTHR41523">
    <property type="entry name" value="TWO-COMPONENT SYSTEM SENSOR PROTEIN"/>
    <property type="match status" value="1"/>
</dbReference>
<evidence type="ECO:0000313" key="12">
    <source>
        <dbReference type="Proteomes" id="UP000244496"/>
    </source>
</evidence>
<dbReference type="Pfam" id="PF07568">
    <property type="entry name" value="HisKA_2"/>
    <property type="match status" value="1"/>
</dbReference>
<dbReference type="Gene3D" id="3.30.450.20">
    <property type="entry name" value="PAS domain"/>
    <property type="match status" value="2"/>
</dbReference>
<evidence type="ECO:0000256" key="6">
    <source>
        <dbReference type="ARBA" id="ARBA00022777"/>
    </source>
</evidence>
<keyword evidence="8" id="KW-0812">Transmembrane</keyword>
<keyword evidence="6" id="KW-0418">Kinase</keyword>
<dbReference type="InterPro" id="IPR011102">
    <property type="entry name" value="Sig_transdc_His_kinase_HWE"/>
</dbReference>
<dbReference type="SUPFAM" id="SSF55874">
    <property type="entry name" value="ATPase domain of HSP90 chaperone/DNA topoisomerase II/histidine kinase"/>
    <property type="match status" value="1"/>
</dbReference>
<evidence type="ECO:0000259" key="9">
    <source>
        <dbReference type="SMART" id="SM00387"/>
    </source>
</evidence>
<dbReference type="SMART" id="SM00387">
    <property type="entry name" value="HATPase_c"/>
    <property type="match status" value="1"/>
</dbReference>
<dbReference type="InterPro" id="IPR036890">
    <property type="entry name" value="HATPase_C_sf"/>
</dbReference>
<dbReference type="Proteomes" id="UP000244496">
    <property type="component" value="Chromosome"/>
</dbReference>
<evidence type="ECO:0000313" key="11">
    <source>
        <dbReference type="EMBL" id="AWB47495.1"/>
    </source>
</evidence>